<dbReference type="GO" id="GO:0006888">
    <property type="term" value="P:endoplasmic reticulum to Golgi vesicle-mediated transport"/>
    <property type="evidence" value="ECO:0007669"/>
    <property type="project" value="TreeGrafter"/>
</dbReference>
<evidence type="ECO:0000256" key="10">
    <source>
        <dbReference type="PROSITE-ProRule" id="PRU00259"/>
    </source>
</evidence>
<dbReference type="Pfam" id="PF04871">
    <property type="entry name" value="Uso1_p115_C"/>
    <property type="match status" value="1"/>
</dbReference>
<comment type="caution">
    <text evidence="15">The sequence shown here is derived from an EMBL/GenBank/DDBJ whole genome shotgun (WGS) entry which is preliminary data.</text>
</comment>
<name>A0A0L0BU77_LUCCU</name>
<organism evidence="15 16">
    <name type="scientific">Lucilia cuprina</name>
    <name type="common">Green bottle fly</name>
    <name type="synonym">Australian sheep blowfly</name>
    <dbReference type="NCBI Taxonomy" id="7375"/>
    <lineage>
        <taxon>Eukaryota</taxon>
        <taxon>Metazoa</taxon>
        <taxon>Ecdysozoa</taxon>
        <taxon>Arthropoda</taxon>
        <taxon>Hexapoda</taxon>
        <taxon>Insecta</taxon>
        <taxon>Pterygota</taxon>
        <taxon>Neoptera</taxon>
        <taxon>Endopterygota</taxon>
        <taxon>Diptera</taxon>
        <taxon>Brachycera</taxon>
        <taxon>Muscomorpha</taxon>
        <taxon>Oestroidea</taxon>
        <taxon>Calliphoridae</taxon>
        <taxon>Luciliinae</taxon>
        <taxon>Lucilia</taxon>
    </lineage>
</organism>
<evidence type="ECO:0000256" key="9">
    <source>
        <dbReference type="ARBA" id="ARBA00023136"/>
    </source>
</evidence>
<evidence type="ECO:0000256" key="6">
    <source>
        <dbReference type="ARBA" id="ARBA00022737"/>
    </source>
</evidence>
<comment type="subcellular location">
    <subcellularLocation>
        <location evidence="2">Cytoplasm</location>
    </subcellularLocation>
    <subcellularLocation>
        <location evidence="1">Golgi apparatus membrane</location>
        <topology evidence="1">Peripheral membrane protein</topology>
    </subcellularLocation>
</comment>
<dbReference type="InterPro" id="IPR011989">
    <property type="entry name" value="ARM-like"/>
</dbReference>
<dbReference type="GO" id="GO:0012507">
    <property type="term" value="C:ER to Golgi transport vesicle membrane"/>
    <property type="evidence" value="ECO:0007669"/>
    <property type="project" value="TreeGrafter"/>
</dbReference>
<evidence type="ECO:0000256" key="2">
    <source>
        <dbReference type="ARBA" id="ARBA00004496"/>
    </source>
</evidence>
<dbReference type="InterPro" id="IPR041209">
    <property type="entry name" value="P115_Arm_rpt"/>
</dbReference>
<dbReference type="Gene3D" id="1.25.10.10">
    <property type="entry name" value="Leucine-rich Repeat Variant"/>
    <property type="match status" value="1"/>
</dbReference>
<dbReference type="OMA" id="WLWEDPK"/>
<accession>A0A0L0BU77</accession>
<feature type="coiled-coil region" evidence="11">
    <location>
        <begin position="766"/>
        <end position="821"/>
    </location>
</feature>
<dbReference type="GO" id="GO:0005795">
    <property type="term" value="C:Golgi stack"/>
    <property type="evidence" value="ECO:0007669"/>
    <property type="project" value="TreeGrafter"/>
</dbReference>
<dbReference type="InterPro" id="IPR024095">
    <property type="entry name" value="Vesicle_P115"/>
</dbReference>
<keyword evidence="6" id="KW-0677">Repeat</keyword>
<dbReference type="Pfam" id="PF04869">
    <property type="entry name" value="Uso1_p115_head"/>
    <property type="match status" value="1"/>
</dbReference>
<keyword evidence="9" id="KW-0472">Membrane</keyword>
<dbReference type="Proteomes" id="UP000037069">
    <property type="component" value="Unassembled WGS sequence"/>
</dbReference>
<dbReference type="AlphaFoldDB" id="A0A0L0BU77"/>
<dbReference type="InterPro" id="IPR006955">
    <property type="entry name" value="Uso1_p115_C"/>
</dbReference>
<evidence type="ECO:0000256" key="8">
    <source>
        <dbReference type="ARBA" id="ARBA00023054"/>
    </source>
</evidence>
<dbReference type="FunFam" id="1.25.10.10:FF:000394">
    <property type="entry name" value="general vesicular transport factor p115"/>
    <property type="match status" value="1"/>
</dbReference>
<feature type="compositionally biased region" description="Low complexity" evidence="12">
    <location>
        <begin position="720"/>
        <end position="739"/>
    </location>
</feature>
<evidence type="ECO:0000259" key="14">
    <source>
        <dbReference type="Pfam" id="PF04871"/>
    </source>
</evidence>
<dbReference type="GO" id="GO:0006886">
    <property type="term" value="P:intracellular protein transport"/>
    <property type="evidence" value="ECO:0007669"/>
    <property type="project" value="InterPro"/>
</dbReference>
<dbReference type="PANTHER" id="PTHR10013">
    <property type="entry name" value="GENERAL VESICULAR TRANSPORT FACTOR P115"/>
    <property type="match status" value="1"/>
</dbReference>
<keyword evidence="16" id="KW-1185">Reference proteome</keyword>
<keyword evidence="7" id="KW-0333">Golgi apparatus</keyword>
<dbReference type="OrthoDB" id="198977at2759"/>
<reference evidence="15 16" key="1">
    <citation type="journal article" date="2015" name="Nat. Commun.">
        <title>Lucilia cuprina genome unlocks parasitic fly biology to underpin future interventions.</title>
        <authorList>
            <person name="Anstead C.A."/>
            <person name="Korhonen P.K."/>
            <person name="Young N.D."/>
            <person name="Hall R.S."/>
            <person name="Jex A.R."/>
            <person name="Murali S.C."/>
            <person name="Hughes D.S."/>
            <person name="Lee S.F."/>
            <person name="Perry T."/>
            <person name="Stroehlein A.J."/>
            <person name="Ansell B.R."/>
            <person name="Breugelmans B."/>
            <person name="Hofmann A."/>
            <person name="Qu J."/>
            <person name="Dugan S."/>
            <person name="Lee S.L."/>
            <person name="Chao H."/>
            <person name="Dinh H."/>
            <person name="Han Y."/>
            <person name="Doddapaneni H.V."/>
            <person name="Worley K.C."/>
            <person name="Muzny D.M."/>
            <person name="Ioannidis P."/>
            <person name="Waterhouse R.M."/>
            <person name="Zdobnov E.M."/>
            <person name="James P.J."/>
            <person name="Bagnall N.H."/>
            <person name="Kotze A.C."/>
            <person name="Gibbs R.A."/>
            <person name="Richards S."/>
            <person name="Batterham P."/>
            <person name="Gasser R.B."/>
        </authorList>
    </citation>
    <scope>NUCLEOTIDE SEQUENCE [LARGE SCALE GENOMIC DNA]</scope>
    <source>
        <strain evidence="15 16">LS</strain>
        <tissue evidence="15">Full body</tissue>
    </source>
</reference>
<evidence type="ECO:0000256" key="1">
    <source>
        <dbReference type="ARBA" id="ARBA00004395"/>
    </source>
</evidence>
<dbReference type="SUPFAM" id="SSF48371">
    <property type="entry name" value="ARM repeat"/>
    <property type="match status" value="1"/>
</dbReference>
<dbReference type="GO" id="GO:0000139">
    <property type="term" value="C:Golgi membrane"/>
    <property type="evidence" value="ECO:0007669"/>
    <property type="project" value="UniProtKB-SubCell"/>
</dbReference>
<dbReference type="GO" id="GO:0005783">
    <property type="term" value="C:endoplasmic reticulum"/>
    <property type="evidence" value="ECO:0007669"/>
    <property type="project" value="TreeGrafter"/>
</dbReference>
<evidence type="ECO:0000256" key="5">
    <source>
        <dbReference type="ARBA" id="ARBA00022490"/>
    </source>
</evidence>
<dbReference type="PROSITE" id="PS50176">
    <property type="entry name" value="ARM_REPEAT"/>
    <property type="match status" value="1"/>
</dbReference>
<dbReference type="InterPro" id="IPR016024">
    <property type="entry name" value="ARM-type_fold"/>
</dbReference>
<dbReference type="GO" id="GO:0045056">
    <property type="term" value="P:transcytosis"/>
    <property type="evidence" value="ECO:0007669"/>
    <property type="project" value="TreeGrafter"/>
</dbReference>
<feature type="region of interest" description="Disordered" evidence="12">
    <location>
        <begin position="717"/>
        <end position="743"/>
    </location>
</feature>
<evidence type="ECO:0000256" key="12">
    <source>
        <dbReference type="SAM" id="MobiDB-lite"/>
    </source>
</evidence>
<evidence type="ECO:0000256" key="4">
    <source>
        <dbReference type="ARBA" id="ARBA00018243"/>
    </source>
</evidence>
<keyword evidence="8 11" id="KW-0175">Coiled coil</keyword>
<protein>
    <recommendedName>
        <fullName evidence="4">General vesicular transport factor p115</fullName>
    </recommendedName>
</protein>
<dbReference type="EMBL" id="JRES01001335">
    <property type="protein sequence ID" value="KNC23571.1"/>
    <property type="molecule type" value="Genomic_DNA"/>
</dbReference>
<evidence type="ECO:0000313" key="16">
    <source>
        <dbReference type="Proteomes" id="UP000037069"/>
    </source>
</evidence>
<feature type="domain" description="Uso1/p115-like vesicle tethering protein C-terminal" evidence="14">
    <location>
        <begin position="693"/>
        <end position="840"/>
    </location>
</feature>
<comment type="similarity">
    <text evidence="3">Belongs to the VDP/USO1/EDE1 family.</text>
</comment>
<sequence>MDFLKSGIKTVLGATEPGQQPSPAETVEKLVDRAASSTLLEDRRDACRALKALSRKYRIEVGAQGMPALVSVLQNDCQDCEIISYALDTLCNVVATEEFDEEADNPAVSVNVGEQFTEMFIKNPEHVSLVMGCLEEYDYRVRRAAIQLLTTLIQNKTKDLQEHILVSPMGVSKLMDLLSDSREIIRNDALLLLIQLTKGNSNIQKIVAFENAFDKIFDIIRDEGCAEGGIVVEDCLILLLNLLKNNSSNQQFFKEGSYIQRLAPMFELTNREVEGEQGWAPQKMSNVHCMLQVVRSLVTPSNQQQVVASCQKAMKQSKLLEALCEILMGSGVPADILTETINAVAEVVRGDADNQDQLSKVMAPSTPPRPVIVVLLMSMINEKQMLALRCSVLYSFQCYLYRNSSGQQAVVSTLLPSSAADVSSLSTGQLLCTGLFSTDSLANWFSSVALMHTLVDNTAQKEELLRVLLATPGGHKPITLLEQCTNLLQQESYKLQSKVGLLMLLSMWLAHCPTAVKTLLQSQGTMAYLTAQISGNEHDENEYLVQGLCAFLMGLCIQFNDNSLAGQKRDEICQLIIKRIGQENFCNKLNEVSRHEAYSRACKQPQIRAKSANELLLDYEYCKLFKGLEALVVKLVTGFDVNGVELTELTLSSEASALVAQYKGIIRGLDTQITSLQDTVKKLELKSAEQELKLNELQTQNHQLTDQNTLLKAQLSALKSNDSSTNSSTPNNENNTHTNQPSASNQATLEALNAAQFQTNLYYTENLRLNQELDTMRKRLHEAIEAANLANENHHKLQKDQEDLLELLTDQENKIQRYADQMRAAGLPVEDDVNDDDTEELVSAEVNVNVPEQATVITNSMENSSPSHMQNI</sequence>
<evidence type="ECO:0000256" key="7">
    <source>
        <dbReference type="ARBA" id="ARBA00023034"/>
    </source>
</evidence>
<evidence type="ECO:0000256" key="11">
    <source>
        <dbReference type="SAM" id="Coils"/>
    </source>
</evidence>
<dbReference type="PANTHER" id="PTHR10013:SF0">
    <property type="entry name" value="GENERAL VESICULAR TRANSPORT FACTOR P115"/>
    <property type="match status" value="1"/>
</dbReference>
<gene>
    <name evidence="15" type="ORF">FF38_02824</name>
</gene>
<dbReference type="Pfam" id="PF18770">
    <property type="entry name" value="Arm_vescicular"/>
    <property type="match status" value="1"/>
</dbReference>
<dbReference type="SMART" id="SM00185">
    <property type="entry name" value="ARM"/>
    <property type="match status" value="3"/>
</dbReference>
<dbReference type="GO" id="GO:0048211">
    <property type="term" value="P:Golgi vesicle docking"/>
    <property type="evidence" value="ECO:0007669"/>
    <property type="project" value="TreeGrafter"/>
</dbReference>
<dbReference type="InterPro" id="IPR006953">
    <property type="entry name" value="Vesicle_Uso1_P115_head"/>
</dbReference>
<feature type="repeat" description="ARM" evidence="10">
    <location>
        <begin position="64"/>
        <end position="98"/>
    </location>
</feature>
<dbReference type="STRING" id="7375.A0A0L0BU77"/>
<evidence type="ECO:0000256" key="3">
    <source>
        <dbReference type="ARBA" id="ARBA00006960"/>
    </source>
</evidence>
<feature type="domain" description="Vesicle tethering protein Uso1/P115-like head" evidence="13">
    <location>
        <begin position="352"/>
        <end position="629"/>
    </location>
</feature>
<dbReference type="InterPro" id="IPR000225">
    <property type="entry name" value="Armadillo"/>
</dbReference>
<evidence type="ECO:0000259" key="13">
    <source>
        <dbReference type="Pfam" id="PF04869"/>
    </source>
</evidence>
<dbReference type="GO" id="GO:0048280">
    <property type="term" value="P:vesicle fusion with Golgi apparatus"/>
    <property type="evidence" value="ECO:0007669"/>
    <property type="project" value="InterPro"/>
</dbReference>
<evidence type="ECO:0000313" key="15">
    <source>
        <dbReference type="EMBL" id="KNC23571.1"/>
    </source>
</evidence>
<keyword evidence="5" id="KW-0963">Cytoplasm</keyword>
<proteinExistence type="inferred from homology"/>